<dbReference type="OrthoDB" id="262615at2"/>
<dbReference type="AlphaFoldDB" id="Q02BM6"/>
<protein>
    <recommendedName>
        <fullName evidence="1">DUF6250 domain-containing protein</fullName>
    </recommendedName>
</protein>
<dbReference type="eggNOG" id="ENOG50308WT">
    <property type="taxonomic scope" value="Bacteria"/>
</dbReference>
<gene>
    <name evidence="2" type="ordered locus">Acid_0532</name>
</gene>
<dbReference type="InParanoid" id="Q02BM6"/>
<dbReference type="InterPro" id="IPR046217">
    <property type="entry name" value="DUF6250"/>
</dbReference>
<proteinExistence type="predicted"/>
<reference evidence="2" key="1">
    <citation type="submission" date="2006-10" db="EMBL/GenBank/DDBJ databases">
        <title>Complete sequence of Solibacter usitatus Ellin6076.</title>
        <authorList>
            <consortium name="US DOE Joint Genome Institute"/>
            <person name="Copeland A."/>
            <person name="Lucas S."/>
            <person name="Lapidus A."/>
            <person name="Barry K."/>
            <person name="Detter J.C."/>
            <person name="Glavina del Rio T."/>
            <person name="Hammon N."/>
            <person name="Israni S."/>
            <person name="Dalin E."/>
            <person name="Tice H."/>
            <person name="Pitluck S."/>
            <person name="Thompson L.S."/>
            <person name="Brettin T."/>
            <person name="Bruce D."/>
            <person name="Han C."/>
            <person name="Tapia R."/>
            <person name="Gilna P."/>
            <person name="Schmutz J."/>
            <person name="Larimer F."/>
            <person name="Land M."/>
            <person name="Hauser L."/>
            <person name="Kyrpides N."/>
            <person name="Mikhailova N."/>
            <person name="Janssen P.H."/>
            <person name="Kuske C.R."/>
            <person name="Richardson P."/>
        </authorList>
    </citation>
    <scope>NUCLEOTIDE SEQUENCE</scope>
    <source>
        <strain evidence="2">Ellin6076</strain>
    </source>
</reference>
<organism evidence="2">
    <name type="scientific">Solibacter usitatus (strain Ellin6076)</name>
    <dbReference type="NCBI Taxonomy" id="234267"/>
    <lineage>
        <taxon>Bacteria</taxon>
        <taxon>Pseudomonadati</taxon>
        <taxon>Acidobacteriota</taxon>
        <taxon>Terriglobia</taxon>
        <taxon>Bryobacterales</taxon>
        <taxon>Solibacteraceae</taxon>
        <taxon>Candidatus Solibacter</taxon>
    </lineage>
</organism>
<feature type="domain" description="DUF6250" evidence="1">
    <location>
        <begin position="60"/>
        <end position="223"/>
    </location>
</feature>
<evidence type="ECO:0000313" key="2">
    <source>
        <dbReference type="EMBL" id="ABJ81540.1"/>
    </source>
</evidence>
<accession>Q02BM6</accession>
<name>Q02BM6_SOLUE</name>
<dbReference type="Pfam" id="PF19763">
    <property type="entry name" value="DUF6250"/>
    <property type="match status" value="1"/>
</dbReference>
<dbReference type="KEGG" id="sus:Acid_0532"/>
<evidence type="ECO:0000259" key="1">
    <source>
        <dbReference type="Pfam" id="PF19763"/>
    </source>
</evidence>
<sequence length="230" mass="26175" precursor="true">MLLAIGSLLALFTLVAGEPEAPLKAGKLLYADDFRAGLGRWTAELEKPGVVKAKDGLLEIDVPAGCTVWFRPELQGPLMIRYRAAMVKRGGPNDRVSDLNCFWMARDARSPDDFFAAQRSGKFADYNQLLAYYVGQGGNYNSTTRFRRYIGDPELRPLLPEHNLTAPLLEANTEHEIILFADAKRIQYFYDGKRIFDFQGAEAYRRGRFGLRTTFSHLVIREFRVYRIAR</sequence>
<dbReference type="EMBL" id="CP000473">
    <property type="protein sequence ID" value="ABJ81540.1"/>
    <property type="molecule type" value="Genomic_DNA"/>
</dbReference>
<dbReference type="HOGENOM" id="CLU_093875_0_0_0"/>
<dbReference type="STRING" id="234267.Acid_0532"/>
<dbReference type="Gene3D" id="2.60.120.200">
    <property type="match status" value="1"/>
</dbReference>